<dbReference type="SUPFAM" id="SSF57414">
    <property type="entry name" value="Hairpin loop containing domain-like"/>
    <property type="match status" value="1"/>
</dbReference>
<dbReference type="Gene3D" id="3.50.4.10">
    <property type="entry name" value="Hepatocyte Growth Factor"/>
    <property type="match status" value="1"/>
</dbReference>
<feature type="region of interest" description="Disordered" evidence="1">
    <location>
        <begin position="837"/>
        <end position="908"/>
    </location>
</feature>
<feature type="domain" description="Apple" evidence="3">
    <location>
        <begin position="326"/>
        <end position="402"/>
    </location>
</feature>
<evidence type="ECO:0000256" key="2">
    <source>
        <dbReference type="SAM" id="SignalP"/>
    </source>
</evidence>
<sequence>MRSIPTIVALVLAGSFDLVAASVCKPSGPVQSSTESKTAPPSTTTDGPIVVTNAVANGDFGGYDPSADGGIYAFEAGGAAKLLQGAGLQGDHSQESNCVQLRTQNQNSGPVKRDTPPENSYIQQKLEQMEPSDYTVRFWYVVLNNAVADTCRVEGFYGGDLFGATPYFPVVSDGVGDQWKEFIDSMPVTTTSGMVRFELSCVNGGSAEVYFDQVFVSNQVSPDNMDNISLFFPTSKHAATLPPDRTSTLQSVDTPMTTSDKAEASATETSPAGSYTSETTARISARTSDATSDSTTTSAVSPTDTVTPDGKKVCAKLVPGAPGRGCAKRPYNSSRGYKNYPAGSITKEQCAALCLVDGQCQSFEWTYRGSDCANSCTLIAALWADVGTNGASDAAWAYDRTCIEETECADQPDGTVCVNVNADTPAKSCTKLMGKAKSCAKPFLTVGTRSYCGLGSECRDLCAKYPSCKSYGATFGSCSLYDARSSEVAVAGSDLFWFTDMDCHACGEGNAHFNYVTPLQDPVNMPAWSCDAEPTKLPSAMATSSIANTVSIIASSAETHETTSGVEASDTNSSLPPPSTTLTSVPSSTNDNCPQGIASPGACFRASPTPGTSTCWKNGQPLGIDAYGFSLNDHPNQNTVEDCALICKLDPMCKAFGFDATRPRMRCVFSPELMEDASLVEDASNPIVWNDMKCMNCMMCGEKATPSTTKAASPPELTCAAINNGRGCRYKNNEEFPTGPNGRPIKPYVCMSNGKVTNEEPWSATGSWPFQSSMEKCVGICAQLPNCKASAWNRATNRCQFVSSSLQEAGYRGVEGSEVFWSDNACWDCSSLCHDNSGEHGTETTSGPLPTEPLTTMMTSTRSASDDGESASTTEAATSTTDDSEEGSTSKTPTTTQKTPQAEPTDCSVPTATLSDDATCGLPGSAGNQVQTYRLQNFIIKPVGSLGACASLCLQREDCQSSEYDKQSTVCYLYRTGPAGLGLTYTPSSTHRFYDRGCFKCAS</sequence>
<dbReference type="Gene3D" id="2.60.120.260">
    <property type="entry name" value="Galactose-binding domain-like"/>
    <property type="match status" value="1"/>
</dbReference>
<dbReference type="Pfam" id="PF14295">
    <property type="entry name" value="PAN_4"/>
    <property type="match status" value="3"/>
</dbReference>
<feature type="chain" id="PRO_5034899379" description="Apple domain-containing protein" evidence="2">
    <location>
        <begin position="22"/>
        <end position="1003"/>
    </location>
</feature>
<organism evidence="4 5">
    <name type="scientific">Fusarium zealandicum</name>
    <dbReference type="NCBI Taxonomy" id="1053134"/>
    <lineage>
        <taxon>Eukaryota</taxon>
        <taxon>Fungi</taxon>
        <taxon>Dikarya</taxon>
        <taxon>Ascomycota</taxon>
        <taxon>Pezizomycotina</taxon>
        <taxon>Sordariomycetes</taxon>
        <taxon>Hypocreomycetidae</taxon>
        <taxon>Hypocreales</taxon>
        <taxon>Nectriaceae</taxon>
        <taxon>Fusarium</taxon>
        <taxon>Fusarium staphyleae species complex</taxon>
    </lineage>
</organism>
<keyword evidence="5" id="KW-1185">Reference proteome</keyword>
<dbReference type="InterPro" id="IPR003609">
    <property type="entry name" value="Pan_app"/>
</dbReference>
<evidence type="ECO:0000313" key="5">
    <source>
        <dbReference type="Proteomes" id="UP000635477"/>
    </source>
</evidence>
<protein>
    <recommendedName>
        <fullName evidence="3">Apple domain-containing protein</fullName>
    </recommendedName>
</protein>
<dbReference type="PROSITE" id="PS50948">
    <property type="entry name" value="PAN"/>
    <property type="match status" value="2"/>
</dbReference>
<feature type="domain" description="Apple" evidence="3">
    <location>
        <begin position="920"/>
        <end position="998"/>
    </location>
</feature>
<feature type="compositionally biased region" description="Low complexity" evidence="1">
    <location>
        <begin position="870"/>
        <end position="901"/>
    </location>
</feature>
<evidence type="ECO:0000313" key="4">
    <source>
        <dbReference type="EMBL" id="KAF4977385.1"/>
    </source>
</evidence>
<dbReference type="AlphaFoldDB" id="A0A8H4UJ75"/>
<feature type="compositionally biased region" description="Low complexity" evidence="1">
    <location>
        <begin position="848"/>
        <end position="861"/>
    </location>
</feature>
<feature type="compositionally biased region" description="Polar residues" evidence="1">
    <location>
        <begin position="558"/>
        <end position="572"/>
    </location>
</feature>
<feature type="region of interest" description="Disordered" evidence="1">
    <location>
        <begin position="27"/>
        <end position="47"/>
    </location>
</feature>
<proteinExistence type="predicted"/>
<dbReference type="SMART" id="SM00473">
    <property type="entry name" value="PAN_AP"/>
    <property type="match status" value="3"/>
</dbReference>
<feature type="signal peptide" evidence="2">
    <location>
        <begin position="1"/>
        <end position="21"/>
    </location>
</feature>
<gene>
    <name evidence="4" type="ORF">FZEAL_6075</name>
</gene>
<feature type="region of interest" description="Disordered" evidence="1">
    <location>
        <begin position="241"/>
        <end position="308"/>
    </location>
</feature>
<dbReference type="Proteomes" id="UP000635477">
    <property type="component" value="Unassembled WGS sequence"/>
</dbReference>
<name>A0A8H4UJ75_9HYPO</name>
<feature type="compositionally biased region" description="Polar residues" evidence="1">
    <location>
        <begin position="266"/>
        <end position="286"/>
    </location>
</feature>
<dbReference type="EMBL" id="JABEYC010000442">
    <property type="protein sequence ID" value="KAF4977385.1"/>
    <property type="molecule type" value="Genomic_DNA"/>
</dbReference>
<feature type="region of interest" description="Disordered" evidence="1">
    <location>
        <begin position="558"/>
        <end position="591"/>
    </location>
</feature>
<feature type="compositionally biased region" description="Low complexity" evidence="1">
    <location>
        <begin position="580"/>
        <end position="589"/>
    </location>
</feature>
<feature type="compositionally biased region" description="Polar residues" evidence="1">
    <location>
        <begin position="29"/>
        <end position="46"/>
    </location>
</feature>
<dbReference type="Pfam" id="PF00024">
    <property type="entry name" value="PAN_1"/>
    <property type="match status" value="1"/>
</dbReference>
<reference evidence="4" key="2">
    <citation type="submission" date="2020-05" db="EMBL/GenBank/DDBJ databases">
        <authorList>
            <person name="Kim H.-S."/>
            <person name="Proctor R.H."/>
            <person name="Brown D.W."/>
        </authorList>
    </citation>
    <scope>NUCLEOTIDE SEQUENCE</scope>
    <source>
        <strain evidence="4">NRRL 22465</strain>
    </source>
</reference>
<evidence type="ECO:0000259" key="3">
    <source>
        <dbReference type="PROSITE" id="PS50948"/>
    </source>
</evidence>
<evidence type="ECO:0000256" key="1">
    <source>
        <dbReference type="SAM" id="MobiDB-lite"/>
    </source>
</evidence>
<comment type="caution">
    <text evidence="4">The sequence shown here is derived from an EMBL/GenBank/DDBJ whole genome shotgun (WGS) entry which is preliminary data.</text>
</comment>
<feature type="compositionally biased region" description="Low complexity" evidence="1">
    <location>
        <begin position="287"/>
        <end position="308"/>
    </location>
</feature>
<reference evidence="4" key="1">
    <citation type="journal article" date="2020" name="BMC Genomics">
        <title>Correction to: Identification and distribution of gene clusters required for synthesis of sphingolipid metabolism inhibitors in diverse species of the filamentous fungus Fusarium.</title>
        <authorList>
            <person name="Kim H.S."/>
            <person name="Lohmar J.M."/>
            <person name="Busman M."/>
            <person name="Brown D.W."/>
            <person name="Naumann T.A."/>
            <person name="Divon H.H."/>
            <person name="Lysoe E."/>
            <person name="Uhlig S."/>
            <person name="Proctor R.H."/>
        </authorList>
    </citation>
    <scope>NUCLEOTIDE SEQUENCE</scope>
    <source>
        <strain evidence="4">NRRL 22465</strain>
    </source>
</reference>
<dbReference type="OrthoDB" id="5241071at2759"/>
<accession>A0A8H4UJ75</accession>
<keyword evidence="2" id="KW-0732">Signal</keyword>
<feature type="compositionally biased region" description="Polar residues" evidence="1">
    <location>
        <begin position="245"/>
        <end position="259"/>
    </location>
</feature>